<dbReference type="GO" id="GO:0000166">
    <property type="term" value="F:nucleotide binding"/>
    <property type="evidence" value="ECO:0007669"/>
    <property type="project" value="UniProtKB-KW"/>
</dbReference>
<evidence type="ECO:0000256" key="3">
    <source>
        <dbReference type="ARBA" id="ARBA00011488"/>
    </source>
</evidence>
<evidence type="ECO:0000256" key="13">
    <source>
        <dbReference type="ARBA" id="ARBA00022759"/>
    </source>
</evidence>
<dbReference type="Gene3D" id="3.40.50.300">
    <property type="entry name" value="P-loop containing nucleotide triphosphate hydrolases"/>
    <property type="match status" value="1"/>
</dbReference>
<evidence type="ECO:0000259" key="21">
    <source>
        <dbReference type="PROSITE" id="PS52020"/>
    </source>
</evidence>
<evidence type="ECO:0000256" key="8">
    <source>
        <dbReference type="ARBA" id="ARBA00022695"/>
    </source>
</evidence>
<comment type="cofactor">
    <cofactor evidence="18">
        <name>Mg(2+)</name>
        <dbReference type="ChEBI" id="CHEBI:18420"/>
    </cofactor>
    <cofactor evidence="18">
        <name>Mn(2+)</name>
        <dbReference type="ChEBI" id="CHEBI:29035"/>
    </cofactor>
    <text evidence="18">Divalent metal cations, possibly Mg(2+) or Mn(2+).</text>
</comment>
<dbReference type="GO" id="GO:0046872">
    <property type="term" value="F:metal ion binding"/>
    <property type="evidence" value="ECO:0007669"/>
    <property type="project" value="UniProtKB-KW"/>
</dbReference>
<dbReference type="GO" id="GO:0016888">
    <property type="term" value="F:DNA endonuclease activity, producing 5'-phosphomonoesters"/>
    <property type="evidence" value="ECO:0007669"/>
    <property type="project" value="InterPro"/>
</dbReference>
<dbReference type="EMBL" id="MK329303">
    <property type="protein sequence ID" value="QBO56225.1"/>
    <property type="molecule type" value="Genomic_DNA"/>
</dbReference>
<reference evidence="22" key="1">
    <citation type="journal article" date="2019" name="Virus Genes">
        <title>Molecular analysis of maize (Zea mays L.)-infecting mastreviruses in Ethiopia reveals marked diversity of virus genomes and a novel species.</title>
        <authorList>
            <person name="Guadie D."/>
            <person name="Tesfaye K."/>
            <person name="Knierim D."/>
            <person name="Winter S."/>
            <person name="Abraham A."/>
        </authorList>
    </citation>
    <scope>NUCLEOTIDE SEQUENCE</scope>
    <source>
        <strain evidence="22">MSDV-MV-74</strain>
    </source>
</reference>
<protein>
    <recommendedName>
        <fullName evidence="4 19">Replication-associated protein</fullName>
        <shortName evidence="19">Rep</shortName>
        <ecNumber evidence="19">3.1.21.-</ecNumber>
    </recommendedName>
</protein>
<keyword evidence="14 19" id="KW-0378">Hydrolase</keyword>
<dbReference type="PRINTS" id="PR00228">
    <property type="entry name" value="GEMCOATCLVL1"/>
</dbReference>
<dbReference type="Pfam" id="PF00799">
    <property type="entry name" value="Gemini_AL1"/>
    <property type="match status" value="1"/>
</dbReference>
<dbReference type="InterPro" id="IPR001191">
    <property type="entry name" value="Gemini_AL1_REP"/>
</dbReference>
<keyword evidence="16" id="KW-0238">DNA-binding</keyword>
<keyword evidence="13" id="KW-0255">Endonuclease</keyword>
<evidence type="ECO:0000256" key="20">
    <source>
        <dbReference type="SAM" id="MobiDB-lite"/>
    </source>
</evidence>
<keyword evidence="9" id="KW-0235">DNA replication</keyword>
<name>A0A482G286_9GEMI</name>
<feature type="region of interest" description="Disordered" evidence="20">
    <location>
        <begin position="1"/>
        <end position="20"/>
    </location>
</feature>
<dbReference type="GO" id="GO:0016779">
    <property type="term" value="F:nucleotidyltransferase activity"/>
    <property type="evidence" value="ECO:0007669"/>
    <property type="project" value="UniProtKB-KW"/>
</dbReference>
<evidence type="ECO:0000256" key="14">
    <source>
        <dbReference type="ARBA" id="ARBA00022801"/>
    </source>
</evidence>
<dbReference type="GO" id="GO:0005198">
    <property type="term" value="F:structural molecule activity"/>
    <property type="evidence" value="ECO:0007669"/>
    <property type="project" value="InterPro"/>
</dbReference>
<dbReference type="InterPro" id="IPR022692">
    <property type="entry name" value="Gemini_AL1_REP_central"/>
</dbReference>
<keyword evidence="12" id="KW-0547">Nucleotide-binding</keyword>
<evidence type="ECO:0000256" key="15">
    <source>
        <dbReference type="ARBA" id="ARBA00023124"/>
    </source>
</evidence>
<comment type="subunit">
    <text evidence="3">Homooligomer. Rep binds to repeated DNA motifs (iterons). Forms the O-complex, which is a Rep-DNA complex involved in the initiation of RCR. Part of the C- and V-complexes which are RepA-Rep-DNA complexes involved in the c-sense and v-sense transcription.</text>
</comment>
<accession>A0A482G286</accession>
<dbReference type="GO" id="GO:0003677">
    <property type="term" value="F:DNA binding"/>
    <property type="evidence" value="ECO:0007669"/>
    <property type="project" value="UniProtKB-KW"/>
</dbReference>
<organism evidence="22">
    <name type="scientific">Maize streak dwarfing virus</name>
    <dbReference type="NCBI Taxonomy" id="2557970"/>
    <lineage>
        <taxon>Viruses</taxon>
        <taxon>Monodnaviria</taxon>
        <taxon>Shotokuvirae</taxon>
        <taxon>Cressdnaviricota</taxon>
        <taxon>Repensiviricetes</taxon>
        <taxon>Geplafuvirales</taxon>
        <taxon>Geminiviridae</taxon>
        <taxon>Mastrevirus</taxon>
        <taxon>Mastrevirus fulleri</taxon>
    </lineage>
</organism>
<sequence>MSAESITVASPPTTQQPTTEDVVFQPSTTVDPTQPLRRFAFKCANVFLTYSRCNLTPQEAGEHLWDLARPWTPAYICVSAELHQDGTPHLHALLQSIRPITTRDPLFFDMQMYHPNIKAARSSNRTRDYILKNPISTFERGTFIPRGGMDPGSNAGNTRPATRDQRMKEIMNSSTTKSEYLSAIQTAFPFEWATKLHHFEYSAERLFPTAASPFIPPSILSPPDLMCHERIEEWQSENLFQGDASARQHRPRSLYIVGPTRTGKTTWARSIEPLRHNYWQFTIDFLRYNNEARYNVLDDIPFKFCPCWKQLVGGQKDYTVNPKYARKTQIKGGIPSIILVNYDEDWLKVMTPAQLDYFYDNCVVYQMELHEKFYTPS</sequence>
<evidence type="ECO:0000256" key="12">
    <source>
        <dbReference type="ARBA" id="ARBA00022741"/>
    </source>
</evidence>
<dbReference type="InterPro" id="IPR049912">
    <property type="entry name" value="CRESS_DNA_REP"/>
</dbReference>
<evidence type="ECO:0000256" key="2">
    <source>
        <dbReference type="ARBA" id="ARBA00006240"/>
    </source>
</evidence>
<feature type="binding site" evidence="18">
    <location>
        <position position="91"/>
    </location>
    <ligand>
        <name>a divalent metal cation</name>
        <dbReference type="ChEBI" id="CHEBI:60240"/>
    </ligand>
</feature>
<evidence type="ECO:0000256" key="7">
    <source>
        <dbReference type="ARBA" id="ARBA00022679"/>
    </source>
</evidence>
<evidence type="ECO:0000313" key="22">
    <source>
        <dbReference type="EMBL" id="QBO56225.1"/>
    </source>
</evidence>
<comment type="similarity">
    <text evidence="2 19">Belongs to the geminiviridae Rep protein family.</text>
</comment>
<dbReference type="EC" id="3.1.21.-" evidence="19"/>
<evidence type="ECO:0000256" key="19">
    <source>
        <dbReference type="RuleBase" id="RU361249"/>
    </source>
</evidence>
<dbReference type="PRINTS" id="PR00227">
    <property type="entry name" value="GEMCOATAL1"/>
</dbReference>
<keyword evidence="5" id="KW-0678">Repressor</keyword>
<dbReference type="SUPFAM" id="SSF55464">
    <property type="entry name" value="Origin of replication-binding domain, RBD-like"/>
    <property type="match status" value="1"/>
</dbReference>
<evidence type="ECO:0000256" key="4">
    <source>
        <dbReference type="ARBA" id="ARBA00014531"/>
    </source>
</evidence>
<feature type="binding site" evidence="18">
    <location>
        <position position="89"/>
    </location>
    <ligand>
        <name>a divalent metal cation</name>
        <dbReference type="ChEBI" id="CHEBI:60240"/>
    </ligand>
</feature>
<evidence type="ECO:0000256" key="10">
    <source>
        <dbReference type="ARBA" id="ARBA00022722"/>
    </source>
</evidence>
<keyword evidence="6 19" id="KW-1048">Host nucleus</keyword>
<evidence type="ECO:0000256" key="18">
    <source>
        <dbReference type="PIRSR" id="PIRSR601191-2"/>
    </source>
</evidence>
<keyword evidence="7" id="KW-0808">Transferase</keyword>
<keyword evidence="11 18" id="KW-0479">Metal-binding</keyword>
<dbReference type="InterPro" id="IPR027417">
    <property type="entry name" value="P-loop_NTPase"/>
</dbReference>
<keyword evidence="15" id="KW-0190">Covalent protein-DNA linkage</keyword>
<evidence type="ECO:0000256" key="16">
    <source>
        <dbReference type="ARBA" id="ARBA00023125"/>
    </source>
</evidence>
<proteinExistence type="inferred from homology"/>
<dbReference type="GO" id="GO:0006260">
    <property type="term" value="P:DNA replication"/>
    <property type="evidence" value="ECO:0007669"/>
    <property type="project" value="UniProtKB-KW"/>
</dbReference>
<feature type="domain" description="CRESS-DNA virus Rep endonuclease" evidence="21">
    <location>
        <begin position="40"/>
        <end position="143"/>
    </location>
</feature>
<dbReference type="GO" id="GO:0042025">
    <property type="term" value="C:host cell nucleus"/>
    <property type="evidence" value="ECO:0007669"/>
    <property type="project" value="UniProtKB-SubCell"/>
</dbReference>
<dbReference type="SUPFAM" id="SSF52540">
    <property type="entry name" value="P-loop containing nucleoside triphosphate hydrolases"/>
    <property type="match status" value="1"/>
</dbReference>
<dbReference type="InterPro" id="IPR001301">
    <property type="entry name" value="Gemini_AL1_CLV"/>
</dbReference>
<evidence type="ECO:0000256" key="6">
    <source>
        <dbReference type="ARBA" id="ARBA00022562"/>
    </source>
</evidence>
<comment type="subcellular location">
    <subcellularLocation>
        <location evidence="1 19">Host nucleus</location>
    </subcellularLocation>
</comment>
<keyword evidence="8" id="KW-0548">Nucleotidyltransferase</keyword>
<dbReference type="Pfam" id="PF08283">
    <property type="entry name" value="Gemini_AL1_M"/>
    <property type="match status" value="1"/>
</dbReference>
<feature type="region of interest" description="Disordered" evidence="20">
    <location>
        <begin position="142"/>
        <end position="162"/>
    </location>
</feature>
<evidence type="ECO:0000256" key="11">
    <source>
        <dbReference type="ARBA" id="ARBA00022723"/>
    </source>
</evidence>
<keyword evidence="10" id="KW-0540">Nuclease</keyword>
<feature type="binding site" evidence="18">
    <location>
        <position position="81"/>
    </location>
    <ligand>
        <name>a divalent metal cation</name>
        <dbReference type="ChEBI" id="CHEBI:60240"/>
    </ligand>
</feature>
<feature type="active site" description="For DNA cleavage activity" evidence="17">
    <location>
        <position position="129"/>
    </location>
</feature>
<evidence type="ECO:0000256" key="9">
    <source>
        <dbReference type="ARBA" id="ARBA00022705"/>
    </source>
</evidence>
<dbReference type="Gene3D" id="3.40.1310.20">
    <property type="match status" value="1"/>
</dbReference>
<dbReference type="PROSITE" id="PS52020">
    <property type="entry name" value="CRESS_DNA_REP"/>
    <property type="match status" value="1"/>
</dbReference>
<evidence type="ECO:0000256" key="5">
    <source>
        <dbReference type="ARBA" id="ARBA00022491"/>
    </source>
</evidence>
<evidence type="ECO:0000256" key="17">
    <source>
        <dbReference type="PIRSR" id="PIRSR601191-1"/>
    </source>
</evidence>
<evidence type="ECO:0000256" key="1">
    <source>
        <dbReference type="ARBA" id="ARBA00004147"/>
    </source>
</evidence>